<protein>
    <submittedName>
        <fullName evidence="1">Uncharacterized protein</fullName>
    </submittedName>
</protein>
<gene>
    <name evidence="1" type="ORF">F383_06584</name>
</gene>
<organism evidence="1 2">
    <name type="scientific">Gossypium arboreum</name>
    <name type="common">Tree cotton</name>
    <name type="synonym">Gossypium nanking</name>
    <dbReference type="NCBI Taxonomy" id="29729"/>
    <lineage>
        <taxon>Eukaryota</taxon>
        <taxon>Viridiplantae</taxon>
        <taxon>Streptophyta</taxon>
        <taxon>Embryophyta</taxon>
        <taxon>Tracheophyta</taxon>
        <taxon>Spermatophyta</taxon>
        <taxon>Magnoliopsida</taxon>
        <taxon>eudicotyledons</taxon>
        <taxon>Gunneridae</taxon>
        <taxon>Pentapetalae</taxon>
        <taxon>rosids</taxon>
        <taxon>malvids</taxon>
        <taxon>Malvales</taxon>
        <taxon>Malvaceae</taxon>
        <taxon>Malvoideae</taxon>
        <taxon>Gossypium</taxon>
    </lineage>
</organism>
<name>A0A0B0N9T7_GOSAR</name>
<reference evidence="2" key="1">
    <citation type="submission" date="2014-09" db="EMBL/GenBank/DDBJ databases">
        <authorList>
            <person name="Mudge J."/>
            <person name="Ramaraj T."/>
            <person name="Lindquist I.E."/>
            <person name="Bharti A.K."/>
            <person name="Sundararajan A."/>
            <person name="Cameron C.T."/>
            <person name="Woodward J.E."/>
            <person name="May G.D."/>
            <person name="Brubaker C."/>
            <person name="Broadhvest J."/>
            <person name="Wilkins T.A."/>
        </authorList>
    </citation>
    <scope>NUCLEOTIDE SEQUENCE</scope>
    <source>
        <strain evidence="2">cv. AKA8401</strain>
    </source>
</reference>
<keyword evidence="2" id="KW-1185">Reference proteome</keyword>
<evidence type="ECO:0000313" key="1">
    <source>
        <dbReference type="EMBL" id="KHG09580.1"/>
    </source>
</evidence>
<sequence>MEEQVSTSLLNNWVGKKYS</sequence>
<evidence type="ECO:0000313" key="2">
    <source>
        <dbReference type="Proteomes" id="UP000032142"/>
    </source>
</evidence>
<dbReference type="AlphaFoldDB" id="A0A0B0N9T7"/>
<dbReference type="EMBL" id="KN391510">
    <property type="protein sequence ID" value="KHG09580.1"/>
    <property type="molecule type" value="Genomic_DNA"/>
</dbReference>
<proteinExistence type="predicted"/>
<accession>A0A0B0N9T7</accession>
<dbReference type="Proteomes" id="UP000032142">
    <property type="component" value="Unassembled WGS sequence"/>
</dbReference>